<dbReference type="InterPro" id="IPR041611">
    <property type="entry name" value="SKICH"/>
</dbReference>
<dbReference type="SMART" id="SM00128">
    <property type="entry name" value="IPPc"/>
    <property type="match status" value="1"/>
</dbReference>
<dbReference type="AlphaFoldDB" id="E4WRN8"/>
<dbReference type="FunCoup" id="E4WRN8">
    <property type="interactions" value="76"/>
</dbReference>
<keyword evidence="4" id="KW-1185">Reference proteome</keyword>
<dbReference type="InterPro" id="IPR046985">
    <property type="entry name" value="IP5"/>
</dbReference>
<sequence length="418" mass="47662">MDVRIRTITFNVADENPPSDVPAALLGEHTEEELPDIFILAMQEVNLGLQVGALLFWDSWTSAMSEFLLKKGYYRIESIRMQGIVLSVFGKRSLLPQFRDVRCDWIGTGQLGFWGNKGAVAIRLKLFGKTFALINSHLPHGTDTSQYKQRLLSIDKIFNCIKFADLDKSILDHDVVLFQGDLNFRISNVTREEVLQHLDAKEKSQCLKADELNSLLKSHSIISQFSENQIVFNPTYKYDKRSKNYDSSTKKRKPAWTDRILYKSKDFECHNYDEINEVLVSDHRPVFADFSVKVSSKKLPALATVIAKFNPSENEDLKLNVTISQDTFVKNQDWIGIFRPNFKDYRDWVSFQWTAFGKESLKDGQVELELSVSDIIVGGEFVAGYFSSEHQNLIALSEPFYVTSRNPGPTISNAQSNS</sequence>
<evidence type="ECO:0000259" key="2">
    <source>
        <dbReference type="SMART" id="SM00128"/>
    </source>
</evidence>
<feature type="domain" description="Inositol polyphosphate-related phosphatase" evidence="2">
    <location>
        <begin position="1"/>
        <end position="298"/>
    </location>
</feature>
<dbReference type="Pfam" id="PF17751">
    <property type="entry name" value="SKICH"/>
    <property type="match status" value="1"/>
</dbReference>
<protein>
    <recommendedName>
        <fullName evidence="2">Inositol polyphosphate-related phosphatase domain-containing protein</fullName>
    </recommendedName>
</protein>
<dbReference type="InParanoid" id="E4WRN8"/>
<organism evidence="3">
    <name type="scientific">Oikopleura dioica</name>
    <name type="common">Tunicate</name>
    <dbReference type="NCBI Taxonomy" id="34765"/>
    <lineage>
        <taxon>Eukaryota</taxon>
        <taxon>Metazoa</taxon>
        <taxon>Chordata</taxon>
        <taxon>Tunicata</taxon>
        <taxon>Appendicularia</taxon>
        <taxon>Copelata</taxon>
        <taxon>Oikopleuridae</taxon>
        <taxon>Oikopleura</taxon>
    </lineage>
</organism>
<dbReference type="SUPFAM" id="SSF56219">
    <property type="entry name" value="DNase I-like"/>
    <property type="match status" value="1"/>
</dbReference>
<dbReference type="Gene3D" id="3.60.10.10">
    <property type="entry name" value="Endonuclease/exonuclease/phosphatase"/>
    <property type="match status" value="1"/>
</dbReference>
<evidence type="ECO:0000256" key="1">
    <source>
        <dbReference type="ARBA" id="ARBA00005910"/>
    </source>
</evidence>
<dbReference type="GO" id="GO:0001726">
    <property type="term" value="C:ruffle"/>
    <property type="evidence" value="ECO:0007669"/>
    <property type="project" value="TreeGrafter"/>
</dbReference>
<dbReference type="OrthoDB" id="62798at2759"/>
<evidence type="ECO:0000313" key="3">
    <source>
        <dbReference type="EMBL" id="CBY20420.1"/>
    </source>
</evidence>
<evidence type="ECO:0000313" key="4">
    <source>
        <dbReference type="Proteomes" id="UP000001307"/>
    </source>
</evidence>
<dbReference type="InterPro" id="IPR000300">
    <property type="entry name" value="IPPc"/>
</dbReference>
<dbReference type="InterPro" id="IPR036691">
    <property type="entry name" value="Endo/exonu/phosph_ase_sf"/>
</dbReference>
<proteinExistence type="inferred from homology"/>
<dbReference type="GO" id="GO:0005886">
    <property type="term" value="C:plasma membrane"/>
    <property type="evidence" value="ECO:0007669"/>
    <property type="project" value="TreeGrafter"/>
</dbReference>
<dbReference type="GO" id="GO:0046856">
    <property type="term" value="P:phosphatidylinositol dephosphorylation"/>
    <property type="evidence" value="ECO:0007669"/>
    <property type="project" value="InterPro"/>
</dbReference>
<comment type="similarity">
    <text evidence="1">Belongs to the inositol 1,4,5-trisphosphate 5-phosphatase type II family.</text>
</comment>
<dbReference type="Proteomes" id="UP000001307">
    <property type="component" value="Unassembled WGS sequence"/>
</dbReference>
<reference evidence="3" key="1">
    <citation type="journal article" date="2010" name="Science">
        <title>Plasticity of animal genome architecture unmasked by rapid evolution of a pelagic tunicate.</title>
        <authorList>
            <person name="Denoeud F."/>
            <person name="Henriet S."/>
            <person name="Mungpakdee S."/>
            <person name="Aury J.M."/>
            <person name="Da Silva C."/>
            <person name="Brinkmann H."/>
            <person name="Mikhaleva J."/>
            <person name="Olsen L.C."/>
            <person name="Jubin C."/>
            <person name="Canestro C."/>
            <person name="Bouquet J.M."/>
            <person name="Danks G."/>
            <person name="Poulain J."/>
            <person name="Campsteijn C."/>
            <person name="Adamski M."/>
            <person name="Cross I."/>
            <person name="Yadetie F."/>
            <person name="Muffato M."/>
            <person name="Louis A."/>
            <person name="Butcher S."/>
            <person name="Tsagkogeorga G."/>
            <person name="Konrad A."/>
            <person name="Singh S."/>
            <person name="Jensen M.F."/>
            <person name="Cong E.H."/>
            <person name="Eikeseth-Otteraa H."/>
            <person name="Noel B."/>
            <person name="Anthouard V."/>
            <person name="Porcel B.M."/>
            <person name="Kachouri-Lafond R."/>
            <person name="Nishino A."/>
            <person name="Ugolini M."/>
            <person name="Chourrout P."/>
            <person name="Nishida H."/>
            <person name="Aasland R."/>
            <person name="Huzurbazar S."/>
            <person name="Westhof E."/>
            <person name="Delsuc F."/>
            <person name="Lehrach H."/>
            <person name="Reinhardt R."/>
            <person name="Weissenbach J."/>
            <person name="Roy S.W."/>
            <person name="Artiguenave F."/>
            <person name="Postlethwait J.H."/>
            <person name="Manak J.R."/>
            <person name="Thompson E.M."/>
            <person name="Jaillon O."/>
            <person name="Du Pasquier L."/>
            <person name="Boudinot P."/>
            <person name="Liberles D.A."/>
            <person name="Volff J.N."/>
            <person name="Philippe H."/>
            <person name="Lenhard B."/>
            <person name="Roest Crollius H."/>
            <person name="Wincker P."/>
            <person name="Chourrout D."/>
        </authorList>
    </citation>
    <scope>NUCLEOTIDE SEQUENCE [LARGE SCALE GENOMIC DNA]</scope>
</reference>
<dbReference type="Gene3D" id="2.60.40.2840">
    <property type="match status" value="1"/>
</dbReference>
<dbReference type="Pfam" id="PF22669">
    <property type="entry name" value="Exo_endo_phos2"/>
    <property type="match status" value="1"/>
</dbReference>
<dbReference type="GO" id="GO:0004439">
    <property type="term" value="F:phosphatidylinositol-4,5-bisphosphate 5-phosphatase activity"/>
    <property type="evidence" value="ECO:0007669"/>
    <property type="project" value="TreeGrafter"/>
</dbReference>
<dbReference type="PANTHER" id="PTHR11200">
    <property type="entry name" value="INOSITOL 5-PHOSPHATASE"/>
    <property type="match status" value="1"/>
</dbReference>
<dbReference type="EMBL" id="FN653015">
    <property type="protein sequence ID" value="CBY20420.1"/>
    <property type="molecule type" value="Genomic_DNA"/>
</dbReference>
<accession>E4WRN8</accession>
<gene>
    <name evidence="3" type="ORF">GSOID_T00000415001</name>
</gene>
<dbReference type="PANTHER" id="PTHR11200:SF275">
    <property type="entry name" value="LD06095P"/>
    <property type="match status" value="1"/>
</dbReference>
<name>E4WRN8_OIKDI</name>
<dbReference type="GO" id="GO:0005737">
    <property type="term" value="C:cytoplasm"/>
    <property type="evidence" value="ECO:0007669"/>
    <property type="project" value="TreeGrafter"/>
</dbReference>